<dbReference type="GO" id="GO:0046933">
    <property type="term" value="F:proton-transporting ATP synthase activity, rotational mechanism"/>
    <property type="evidence" value="ECO:0007669"/>
    <property type="project" value="TreeGrafter"/>
</dbReference>
<protein>
    <recommendedName>
        <fullName evidence="8">ATP synthase subunit 4</fullName>
    </recommendedName>
</protein>
<evidence type="ECO:0000256" key="8">
    <source>
        <dbReference type="RuleBase" id="RU368017"/>
    </source>
</evidence>
<evidence type="ECO:0000313" key="10">
    <source>
        <dbReference type="Proteomes" id="UP000268162"/>
    </source>
</evidence>
<comment type="subunit">
    <text evidence="8">F-type ATPases have 2 components, CF(1) - the catalytic core - and CF(0) - the membrane proton channel. In yeast, the dimeric form of ATP synthase consists of 17 polypeptides: alpha, beta, gamma, delta, epsilon, 4 (B), 5 (OSCP), 6 (A), 8, 9 (C), d, E (Tim11), f, g, h, i/j and k.</text>
</comment>
<evidence type="ECO:0000256" key="3">
    <source>
        <dbReference type="ARBA" id="ARBA00022781"/>
    </source>
</evidence>
<evidence type="ECO:0000256" key="6">
    <source>
        <dbReference type="ARBA" id="ARBA00023128"/>
    </source>
</evidence>
<evidence type="ECO:0000313" key="9">
    <source>
        <dbReference type="EMBL" id="RKP35095.1"/>
    </source>
</evidence>
<keyword evidence="1 8" id="KW-0813">Transport</keyword>
<dbReference type="Pfam" id="PF05405">
    <property type="entry name" value="Mt_ATP-synt_B"/>
    <property type="match status" value="1"/>
</dbReference>
<dbReference type="InterPro" id="IPR013837">
    <property type="entry name" value="ATP_synth_F0_suB"/>
</dbReference>
<gene>
    <name evidence="9" type="ORF">BJ085DRAFT_32808</name>
</gene>
<dbReference type="AlphaFoldDB" id="A0A4P9ZPD8"/>
<dbReference type="PANTHER" id="PTHR12733:SF3">
    <property type="entry name" value="ATP SYNTHASE F(0) COMPLEX SUBUNIT B1, MITOCHONDRIAL"/>
    <property type="match status" value="1"/>
</dbReference>
<keyword evidence="4 8" id="KW-0999">Mitochondrion inner membrane</keyword>
<dbReference type="EMBL" id="ML002962">
    <property type="protein sequence ID" value="RKP35095.1"/>
    <property type="molecule type" value="Genomic_DNA"/>
</dbReference>
<keyword evidence="2 8" id="KW-0138">CF(0)</keyword>
<reference evidence="10" key="1">
    <citation type="journal article" date="2018" name="Nat. Microbiol.">
        <title>Leveraging single-cell genomics to expand the fungal tree of life.</title>
        <authorList>
            <person name="Ahrendt S.R."/>
            <person name="Quandt C.A."/>
            <person name="Ciobanu D."/>
            <person name="Clum A."/>
            <person name="Salamov A."/>
            <person name="Andreopoulos B."/>
            <person name="Cheng J.F."/>
            <person name="Woyke T."/>
            <person name="Pelin A."/>
            <person name="Henrissat B."/>
            <person name="Reynolds N.K."/>
            <person name="Benny G.L."/>
            <person name="Smith M.E."/>
            <person name="James T.Y."/>
            <person name="Grigoriev I.V."/>
        </authorList>
    </citation>
    <scope>NUCLEOTIDE SEQUENCE [LARGE SCALE GENOMIC DNA]</scope>
    <source>
        <strain evidence="10">RSA 468</strain>
    </source>
</reference>
<comment type="similarity">
    <text evidence="8">Belongs to the eukaryotic ATPase B chain family.</text>
</comment>
<keyword evidence="7 8" id="KW-0472">Membrane</keyword>
<evidence type="ECO:0000256" key="2">
    <source>
        <dbReference type="ARBA" id="ARBA00022547"/>
    </source>
</evidence>
<evidence type="ECO:0000256" key="7">
    <source>
        <dbReference type="ARBA" id="ARBA00023136"/>
    </source>
</evidence>
<keyword evidence="3 8" id="KW-0375">Hydrogen ion transport</keyword>
<dbReference type="Proteomes" id="UP000268162">
    <property type="component" value="Unassembled WGS sequence"/>
</dbReference>
<comment type="subcellular location">
    <subcellularLocation>
        <location evidence="8">Mitochondrion</location>
    </subcellularLocation>
    <subcellularLocation>
        <location evidence="8">Mitochondrion inner membrane</location>
    </subcellularLocation>
</comment>
<dbReference type="GO" id="GO:0045259">
    <property type="term" value="C:proton-transporting ATP synthase complex"/>
    <property type="evidence" value="ECO:0007669"/>
    <property type="project" value="UniProtKB-KW"/>
</dbReference>
<proteinExistence type="inferred from homology"/>
<evidence type="ECO:0000256" key="5">
    <source>
        <dbReference type="ARBA" id="ARBA00023065"/>
    </source>
</evidence>
<dbReference type="InterPro" id="IPR008688">
    <property type="entry name" value="ATP_synth_Bsub_B/MI25"/>
</dbReference>
<evidence type="ECO:0000256" key="1">
    <source>
        <dbReference type="ARBA" id="ARBA00022448"/>
    </source>
</evidence>
<dbReference type="GO" id="GO:0005743">
    <property type="term" value="C:mitochondrial inner membrane"/>
    <property type="evidence" value="ECO:0007669"/>
    <property type="project" value="UniProtKB-SubCell"/>
</dbReference>
<sequence length="244" mass="27117">MAHKLATQRLAGSIRPLATSTPRVALAARTFSSSASNQNAVKVEEPEKKANSIIDALPGNSLLSKTGILTVGASAAAFLVSKEIYVINEETVALIATVGLLSVLYKIGREPYNEFAQGYIQNMVNIFNDARKEHRAAVQSRIDQVAELKDIVQVTKDMFQMSKDMAQMEAQIFELKQRVAFSAEAKSVLDSWVRHEANLREREQRELATSVIEQSRQELMKPEVQNQILEQCISEVEQLSAKRA</sequence>
<organism evidence="9 10">
    <name type="scientific">Dimargaris cristalligena</name>
    <dbReference type="NCBI Taxonomy" id="215637"/>
    <lineage>
        <taxon>Eukaryota</taxon>
        <taxon>Fungi</taxon>
        <taxon>Fungi incertae sedis</taxon>
        <taxon>Zoopagomycota</taxon>
        <taxon>Kickxellomycotina</taxon>
        <taxon>Dimargaritomycetes</taxon>
        <taxon>Dimargaritales</taxon>
        <taxon>Dimargaritaceae</taxon>
        <taxon>Dimargaris</taxon>
    </lineage>
</organism>
<dbReference type="PANTHER" id="PTHR12733">
    <property type="entry name" value="MITOCHONDRIAL ATP SYNTHASE B CHAIN"/>
    <property type="match status" value="1"/>
</dbReference>
<evidence type="ECO:0000256" key="4">
    <source>
        <dbReference type="ARBA" id="ARBA00022792"/>
    </source>
</evidence>
<accession>A0A4P9ZPD8</accession>
<dbReference type="STRING" id="215637.A0A4P9ZPD8"/>
<keyword evidence="10" id="KW-1185">Reference proteome</keyword>
<comment type="function">
    <text evidence="8">Subunit b, of the mitochondrial membrane ATP synthase complex (F(1)F(0) ATP synthase or Complex V) that produces ATP from ADP in the presence of a proton gradient across the membrane which is generated by electron transport complexes of the respiratory chain. ATP synthase complex consist of a soluble F(1) head domain - the catalytic core - and a membrane F(1) domain - the membrane proton channel. These two domains are linked by a central stalk rotating inside the F(1) region and a stationary peripheral stalk. During catalysis, ATP synthesis in the catalytic domain of F(1) is coupled via a rotary mechanism of the central stalk subunits to proton translocation. In vivo, can only synthesize ATP although its ATP hydrolase activity can be activated artificially in vitro. Part of the complex F(0) domain. Part of the complex F(0) domain and the peripheric stalk, which acts as a stator to hold the catalytic alpha(3)beta(3) subcomplex and subunit a/ATP6 static relative to the rotary elements.</text>
</comment>
<dbReference type="SUPFAM" id="SSF161060">
    <property type="entry name" value="ATP synthase B chain-like"/>
    <property type="match status" value="1"/>
</dbReference>
<keyword evidence="5 8" id="KW-0406">Ion transport</keyword>
<keyword evidence="6 8" id="KW-0496">Mitochondrion</keyword>
<name>A0A4P9ZPD8_9FUNG</name>